<name>A0A645GUX3_9ZZZZ</name>
<reference evidence="2" key="1">
    <citation type="submission" date="2019-08" db="EMBL/GenBank/DDBJ databases">
        <authorList>
            <person name="Kucharzyk K."/>
            <person name="Murdoch R.W."/>
            <person name="Higgins S."/>
            <person name="Loffler F."/>
        </authorList>
    </citation>
    <scope>NUCLEOTIDE SEQUENCE</scope>
</reference>
<gene>
    <name evidence="2" type="ORF">SDC9_178132</name>
</gene>
<evidence type="ECO:0000256" key="1">
    <source>
        <dbReference type="SAM" id="MobiDB-lite"/>
    </source>
</evidence>
<proteinExistence type="predicted"/>
<dbReference type="AlphaFoldDB" id="A0A645GUX3"/>
<dbReference type="EMBL" id="VSSQ01081863">
    <property type="protein sequence ID" value="MPN30661.1"/>
    <property type="molecule type" value="Genomic_DNA"/>
</dbReference>
<comment type="caution">
    <text evidence="2">The sequence shown here is derived from an EMBL/GenBank/DDBJ whole genome shotgun (WGS) entry which is preliminary data.</text>
</comment>
<organism evidence="2">
    <name type="scientific">bioreactor metagenome</name>
    <dbReference type="NCBI Taxonomy" id="1076179"/>
    <lineage>
        <taxon>unclassified sequences</taxon>
        <taxon>metagenomes</taxon>
        <taxon>ecological metagenomes</taxon>
    </lineage>
</organism>
<protein>
    <submittedName>
        <fullName evidence="2">Uncharacterized protein</fullName>
    </submittedName>
</protein>
<evidence type="ECO:0000313" key="2">
    <source>
        <dbReference type="EMBL" id="MPN30661.1"/>
    </source>
</evidence>
<sequence>MSICNNRVSSPRQAAGSLSSLRMEKRMPLLRARSTVRSTARSISRCRLTGRDSSCSLPASIFEKSRMSSMIATSNSPDSRIRRKFSPHFRSRLARAPTCAKPITAFIGVRISWLMLDRNSLFTRLRRSAFRRACCRSAVRSATSSSRCSR</sequence>
<feature type="region of interest" description="Disordered" evidence="1">
    <location>
        <begin position="1"/>
        <end position="20"/>
    </location>
</feature>
<accession>A0A645GUX3</accession>